<proteinExistence type="predicted"/>
<accession>A0A0R3Q1V1</accession>
<evidence type="ECO:0000256" key="1">
    <source>
        <dbReference type="SAM" id="MobiDB-lite"/>
    </source>
</evidence>
<dbReference type="OrthoDB" id="5808918at2759"/>
<dbReference type="WBParaSite" id="ACOC_0001302401-mRNA-1">
    <property type="protein sequence ID" value="ACOC_0001302401-mRNA-1"/>
    <property type="gene ID" value="ACOC_0001302401"/>
</dbReference>
<feature type="compositionally biased region" description="Basic and acidic residues" evidence="1">
    <location>
        <begin position="184"/>
        <end position="197"/>
    </location>
</feature>
<sequence length="211" mass="24187">MIDGIEAGDDVLTGKQRCRKKRLVNTLENGANAEEVQSRGRPKTHKSDGDGANFQLGETSTDKQTALSTRRVLLEQTRNNMAFRKGTFLIRYEDLDKPEYAGHIWLVNSHRLLQKYTFDGIYASNVRVFSRTNRFSGWLHDRSWLYHPLYDVESVLGKMEKVAIRNHPTRDELFARRNAESRRALETELEQMKDSEKTGASGGGNSNEEHE</sequence>
<gene>
    <name evidence="2" type="ORF">ACOC_LOCUS13025</name>
</gene>
<organism evidence="4">
    <name type="scientific">Angiostrongylus costaricensis</name>
    <name type="common">Nematode worm</name>
    <dbReference type="NCBI Taxonomy" id="334426"/>
    <lineage>
        <taxon>Eukaryota</taxon>
        <taxon>Metazoa</taxon>
        <taxon>Ecdysozoa</taxon>
        <taxon>Nematoda</taxon>
        <taxon>Chromadorea</taxon>
        <taxon>Rhabditida</taxon>
        <taxon>Rhabditina</taxon>
        <taxon>Rhabditomorpha</taxon>
        <taxon>Strongyloidea</taxon>
        <taxon>Metastrongylidae</taxon>
        <taxon>Angiostrongylus</taxon>
    </lineage>
</organism>
<feature type="region of interest" description="Disordered" evidence="1">
    <location>
        <begin position="29"/>
        <end position="62"/>
    </location>
</feature>
<keyword evidence="3" id="KW-1185">Reference proteome</keyword>
<name>A0A0R3Q1V1_ANGCS</name>
<evidence type="ECO:0000313" key="3">
    <source>
        <dbReference type="Proteomes" id="UP000267027"/>
    </source>
</evidence>
<feature type="region of interest" description="Disordered" evidence="1">
    <location>
        <begin position="184"/>
        <end position="211"/>
    </location>
</feature>
<reference evidence="2 3" key="2">
    <citation type="submission" date="2018-11" db="EMBL/GenBank/DDBJ databases">
        <authorList>
            <consortium name="Pathogen Informatics"/>
        </authorList>
    </citation>
    <scope>NUCLEOTIDE SEQUENCE [LARGE SCALE GENOMIC DNA]</scope>
    <source>
        <strain evidence="2 3">Costa Rica</strain>
    </source>
</reference>
<dbReference type="AlphaFoldDB" id="A0A0R3Q1V1"/>
<reference evidence="4" key="1">
    <citation type="submission" date="2017-02" db="UniProtKB">
        <authorList>
            <consortium name="WormBaseParasite"/>
        </authorList>
    </citation>
    <scope>IDENTIFICATION</scope>
</reference>
<evidence type="ECO:0000313" key="2">
    <source>
        <dbReference type="EMBL" id="VDM64610.1"/>
    </source>
</evidence>
<protein>
    <submittedName>
        <fullName evidence="4">VHL domain-containing protein</fullName>
    </submittedName>
</protein>
<dbReference type="Proteomes" id="UP000267027">
    <property type="component" value="Unassembled WGS sequence"/>
</dbReference>
<dbReference type="EMBL" id="UYYA01005410">
    <property type="protein sequence ID" value="VDM64610.1"/>
    <property type="molecule type" value="Genomic_DNA"/>
</dbReference>
<evidence type="ECO:0000313" key="4">
    <source>
        <dbReference type="WBParaSite" id="ACOC_0001302401-mRNA-1"/>
    </source>
</evidence>